<dbReference type="InterPro" id="IPR036249">
    <property type="entry name" value="Thioredoxin-like_sf"/>
</dbReference>
<sequence length="239" mass="27689">MKNIFFILCLSVILNGGELEKNLKNLFPTYDVVSVDKLNSIPKSNLVVLMDKTSNQKDIIISDDSGKNFFYVKNAFLKDKNDKKLYDQKVEFIEDKVQKEVFEILKTIPQDRFISINSFYKDNKKTIYMITDPECPYCKKEMDRLVKYLRNANLKIIFAPVHGKSAFIKSAIMLERSKSIDPSNQKAFIDLISKYYDTNTAVTDDMASDEQVQKVFFDAKKIFSKGLVKSVPFMFEIDK</sequence>
<gene>
    <name evidence="1" type="ORF">NCTC12475_01730</name>
</gene>
<protein>
    <submittedName>
        <fullName evidence="1">Multi-sensor signal transduction histidine kinase</fullName>
    </submittedName>
</protein>
<proteinExistence type="predicted"/>
<dbReference type="RefSeq" id="WP_089182226.1">
    <property type="nucleotide sequence ID" value="NZ_CP043427.1"/>
</dbReference>
<dbReference type="EMBL" id="UFVD01000001">
    <property type="protein sequence ID" value="SUX11502.1"/>
    <property type="molecule type" value="Genomic_DNA"/>
</dbReference>
<evidence type="ECO:0000313" key="2">
    <source>
        <dbReference type="Proteomes" id="UP000254920"/>
    </source>
</evidence>
<keyword evidence="2" id="KW-1185">Reference proteome</keyword>
<name>A0A381DLC0_9BACT</name>
<accession>A0A381DLC0</accession>
<dbReference type="SUPFAM" id="SSF52833">
    <property type="entry name" value="Thioredoxin-like"/>
    <property type="match status" value="1"/>
</dbReference>
<organism evidence="1 2">
    <name type="scientific">Campylobacter sputorum subsp. sputorum</name>
    <dbReference type="NCBI Taxonomy" id="32024"/>
    <lineage>
        <taxon>Bacteria</taxon>
        <taxon>Pseudomonadati</taxon>
        <taxon>Campylobacterota</taxon>
        <taxon>Epsilonproteobacteria</taxon>
        <taxon>Campylobacterales</taxon>
        <taxon>Campylobacteraceae</taxon>
        <taxon>Campylobacter</taxon>
    </lineage>
</organism>
<dbReference type="STRING" id="32024.GCA_000788295_00740"/>
<evidence type="ECO:0000313" key="1">
    <source>
        <dbReference type="EMBL" id="SUX11502.1"/>
    </source>
</evidence>
<dbReference type="GO" id="GO:0016301">
    <property type="term" value="F:kinase activity"/>
    <property type="evidence" value="ECO:0007669"/>
    <property type="project" value="UniProtKB-KW"/>
</dbReference>
<dbReference type="Gene3D" id="3.40.30.10">
    <property type="entry name" value="Glutaredoxin"/>
    <property type="match status" value="1"/>
</dbReference>
<reference evidence="1 2" key="1">
    <citation type="submission" date="2018-06" db="EMBL/GenBank/DDBJ databases">
        <authorList>
            <consortium name="Pathogen Informatics"/>
            <person name="Doyle S."/>
        </authorList>
    </citation>
    <scope>NUCLEOTIDE SEQUENCE [LARGE SCALE GENOMIC DNA]</scope>
    <source>
        <strain evidence="1 2">NCTC12475</strain>
    </source>
</reference>
<keyword evidence="1" id="KW-0418">Kinase</keyword>
<dbReference type="Proteomes" id="UP000254920">
    <property type="component" value="Unassembled WGS sequence"/>
</dbReference>
<dbReference type="AlphaFoldDB" id="A0A381DLC0"/>
<dbReference type="GeneID" id="93090368"/>
<keyword evidence="1" id="KW-0808">Transferase</keyword>